<dbReference type="GeneID" id="108567577"/>
<feature type="domain" description="Thioredoxin" evidence="4">
    <location>
        <begin position="7"/>
        <end position="102"/>
    </location>
</feature>
<dbReference type="InterPro" id="IPR004480">
    <property type="entry name" value="Monothiol_GRX-rel"/>
</dbReference>
<keyword evidence="3" id="KW-0411">Iron-sulfur</keyword>
<proteinExistence type="predicted"/>
<dbReference type="RefSeq" id="XP_017783613.1">
    <property type="nucleotide sequence ID" value="XM_017928124.1"/>
</dbReference>
<dbReference type="Gene3D" id="3.40.30.10">
    <property type="entry name" value="Glutaredoxin"/>
    <property type="match status" value="2"/>
</dbReference>
<dbReference type="InterPro" id="IPR033658">
    <property type="entry name" value="GRX_PICOT-like"/>
</dbReference>
<evidence type="ECO:0000256" key="3">
    <source>
        <dbReference type="ARBA" id="ARBA00023014"/>
    </source>
</evidence>
<dbReference type="Proteomes" id="UP000695000">
    <property type="component" value="Unplaced"/>
</dbReference>
<accession>A0ABM1N9W3</accession>
<reference evidence="7" key="1">
    <citation type="submission" date="2025-08" db="UniProtKB">
        <authorList>
            <consortium name="RefSeq"/>
        </authorList>
    </citation>
    <scope>IDENTIFICATION</scope>
    <source>
        <tissue evidence="7">Whole Larva</tissue>
    </source>
</reference>
<keyword evidence="2" id="KW-0408">Iron</keyword>
<evidence type="ECO:0000256" key="1">
    <source>
        <dbReference type="ARBA" id="ARBA00022723"/>
    </source>
</evidence>
<name>A0ABM1N9W3_NICVS</name>
<gene>
    <name evidence="7" type="primary">LOC108567577</name>
</gene>
<dbReference type="CDD" id="cd03028">
    <property type="entry name" value="GRX_PICOT_like"/>
    <property type="match status" value="1"/>
</dbReference>
<dbReference type="SUPFAM" id="SSF52833">
    <property type="entry name" value="Thioredoxin-like"/>
    <property type="match status" value="2"/>
</dbReference>
<keyword evidence="1" id="KW-0479">Metal-binding</keyword>
<protein>
    <submittedName>
        <fullName evidence="7">Glutaredoxin 3</fullName>
    </submittedName>
</protein>
<dbReference type="InterPro" id="IPR036249">
    <property type="entry name" value="Thioredoxin-like_sf"/>
</dbReference>
<feature type="domain" description="Glutaredoxin" evidence="5">
    <location>
        <begin position="125"/>
        <end position="189"/>
    </location>
</feature>
<dbReference type="Pfam" id="PF00462">
    <property type="entry name" value="Glutaredoxin"/>
    <property type="match status" value="1"/>
</dbReference>
<organism evidence="6 7">
    <name type="scientific">Nicrophorus vespilloides</name>
    <name type="common">Boreal carrion beetle</name>
    <dbReference type="NCBI Taxonomy" id="110193"/>
    <lineage>
        <taxon>Eukaryota</taxon>
        <taxon>Metazoa</taxon>
        <taxon>Ecdysozoa</taxon>
        <taxon>Arthropoda</taxon>
        <taxon>Hexapoda</taxon>
        <taxon>Insecta</taxon>
        <taxon>Pterygota</taxon>
        <taxon>Neoptera</taxon>
        <taxon>Endopterygota</taxon>
        <taxon>Coleoptera</taxon>
        <taxon>Polyphaga</taxon>
        <taxon>Staphyliniformia</taxon>
        <taxon>Silphidae</taxon>
        <taxon>Nicrophorinae</taxon>
        <taxon>Nicrophorus</taxon>
    </lineage>
</organism>
<dbReference type="PANTHER" id="PTHR10293">
    <property type="entry name" value="GLUTAREDOXIN FAMILY MEMBER"/>
    <property type="match status" value="1"/>
</dbReference>
<evidence type="ECO:0000259" key="4">
    <source>
        <dbReference type="Pfam" id="PF00085"/>
    </source>
</evidence>
<keyword evidence="6" id="KW-1185">Reference proteome</keyword>
<dbReference type="PANTHER" id="PTHR10293:SF73">
    <property type="entry name" value="GLUTAREDOXIN-3"/>
    <property type="match status" value="1"/>
</dbReference>
<evidence type="ECO:0000256" key="2">
    <source>
        <dbReference type="ARBA" id="ARBA00023004"/>
    </source>
</evidence>
<evidence type="ECO:0000313" key="7">
    <source>
        <dbReference type="RefSeq" id="XP_017783613.1"/>
    </source>
</evidence>
<sequence length="210" mass="23807">MPELINDAKTFREKIKSANLTVIHFSADFAEQCKDIDNLLDTIAKDKTKYGSVQFCKCIAEELSDISLENKIDSVPTLLFYKFHEVVGRVDGANPAEITKKLAELANAPDTLQDRLKQLINLSKVMLFMKGDRVQPKCGFSRQIIQILDDLKIEYKTFDILTNEAVRQGLKEYSDWPTYPQLYCNGNLVGGLDVVKELRESDELIGVLNE</sequence>
<dbReference type="Pfam" id="PF00085">
    <property type="entry name" value="Thioredoxin"/>
    <property type="match status" value="1"/>
</dbReference>
<evidence type="ECO:0000313" key="6">
    <source>
        <dbReference type="Proteomes" id="UP000695000"/>
    </source>
</evidence>
<dbReference type="InterPro" id="IPR013766">
    <property type="entry name" value="Thioredoxin_domain"/>
</dbReference>
<dbReference type="PROSITE" id="PS51354">
    <property type="entry name" value="GLUTAREDOXIN_2"/>
    <property type="match status" value="1"/>
</dbReference>
<dbReference type="InterPro" id="IPR002109">
    <property type="entry name" value="Glutaredoxin"/>
</dbReference>
<evidence type="ECO:0000259" key="5">
    <source>
        <dbReference type="Pfam" id="PF00462"/>
    </source>
</evidence>